<gene>
    <name evidence="4" type="ORF">ABDB84_18810</name>
</gene>
<dbReference type="RefSeq" id="WP_345921320.1">
    <property type="nucleotide sequence ID" value="NZ_JBDIVE010000015.1"/>
</dbReference>
<dbReference type="EMBL" id="JBDIVE010000015">
    <property type="protein sequence ID" value="MEN3070542.1"/>
    <property type="molecule type" value="Genomic_DNA"/>
</dbReference>
<dbReference type="InterPro" id="IPR031100">
    <property type="entry name" value="LOG_fam"/>
</dbReference>
<dbReference type="Pfam" id="PF03641">
    <property type="entry name" value="Lysine_decarbox"/>
    <property type="match status" value="1"/>
</dbReference>
<dbReference type="PANTHER" id="PTHR31223">
    <property type="entry name" value="LOG FAMILY PROTEIN YJL055W"/>
    <property type="match status" value="1"/>
</dbReference>
<dbReference type="InterPro" id="IPR005269">
    <property type="entry name" value="LOG"/>
</dbReference>
<protein>
    <recommendedName>
        <fullName evidence="3">Cytokinin riboside 5'-monophosphate phosphoribohydrolase</fullName>
        <ecNumber evidence="3">3.2.2.n1</ecNumber>
    </recommendedName>
</protein>
<dbReference type="PANTHER" id="PTHR31223:SF70">
    <property type="entry name" value="LOG FAMILY PROTEIN YJL055W"/>
    <property type="match status" value="1"/>
</dbReference>
<evidence type="ECO:0000256" key="2">
    <source>
        <dbReference type="ARBA" id="ARBA00006763"/>
    </source>
</evidence>
<comment type="catalytic activity">
    <reaction evidence="1">
        <text>AMP + H2O = D-ribose 5-phosphate + adenine</text>
        <dbReference type="Rhea" id="RHEA:20129"/>
        <dbReference type="ChEBI" id="CHEBI:15377"/>
        <dbReference type="ChEBI" id="CHEBI:16708"/>
        <dbReference type="ChEBI" id="CHEBI:78346"/>
        <dbReference type="ChEBI" id="CHEBI:456215"/>
        <dbReference type="EC" id="3.2.2.4"/>
    </reaction>
</comment>
<sequence length="181" mass="19687">MKSLAVFCGASSGHKAVYREAAEQFGRLLAERDIELVWGAGNVGLMGVVADAVIAHGGRAWGAIPDFMVTRELAHPKAQEVLITANMHERKAAMAARADAFVALPGGFGTLDELFEILTWAQLGLHQKPIALLNVEGFFTPLLQLVRHMCDEGFVRPQNLDLFSLHDEPAALITHLQNLHA</sequence>
<evidence type="ECO:0000256" key="1">
    <source>
        <dbReference type="ARBA" id="ARBA00000274"/>
    </source>
</evidence>
<keyword evidence="5" id="KW-1185">Reference proteome</keyword>
<organism evidence="4 5">
    <name type="scientific">Uliginosibacterium sediminicola</name>
    <dbReference type="NCBI Taxonomy" id="2024550"/>
    <lineage>
        <taxon>Bacteria</taxon>
        <taxon>Pseudomonadati</taxon>
        <taxon>Pseudomonadota</taxon>
        <taxon>Betaproteobacteria</taxon>
        <taxon>Rhodocyclales</taxon>
        <taxon>Zoogloeaceae</taxon>
        <taxon>Uliginosibacterium</taxon>
    </lineage>
</organism>
<comment type="caution">
    <text evidence="4">The sequence shown here is derived from an EMBL/GenBank/DDBJ whole genome shotgun (WGS) entry which is preliminary data.</text>
</comment>
<evidence type="ECO:0000313" key="5">
    <source>
        <dbReference type="Proteomes" id="UP001410394"/>
    </source>
</evidence>
<dbReference type="NCBIfam" id="TIGR00730">
    <property type="entry name" value="Rossman fold protein, TIGR00730 family"/>
    <property type="match status" value="1"/>
</dbReference>
<comment type="similarity">
    <text evidence="2 3">Belongs to the LOG family.</text>
</comment>
<accession>A0ABU9Z3Q7</accession>
<proteinExistence type="inferred from homology"/>
<keyword evidence="3" id="KW-0378">Hydrolase</keyword>
<dbReference type="Proteomes" id="UP001410394">
    <property type="component" value="Unassembled WGS sequence"/>
</dbReference>
<reference evidence="4 5" key="1">
    <citation type="journal article" date="2018" name="Int. J. Syst. Evol. Microbiol.">
        <title>Uliginosibacterium sediminicola sp. nov., isolated from freshwater sediment.</title>
        <authorList>
            <person name="Hwang W.M."/>
            <person name="Kim S.M."/>
            <person name="Kang K."/>
            <person name="Ahn T.Y."/>
        </authorList>
    </citation>
    <scope>NUCLEOTIDE SEQUENCE [LARGE SCALE GENOMIC DNA]</scope>
    <source>
        <strain evidence="4 5">M1-21</strain>
    </source>
</reference>
<evidence type="ECO:0000313" key="4">
    <source>
        <dbReference type="EMBL" id="MEN3070542.1"/>
    </source>
</evidence>
<dbReference type="Gene3D" id="3.40.50.450">
    <property type="match status" value="1"/>
</dbReference>
<dbReference type="EC" id="3.2.2.n1" evidence="3"/>
<keyword evidence="3" id="KW-0203">Cytokinin biosynthesis</keyword>
<evidence type="ECO:0000256" key="3">
    <source>
        <dbReference type="RuleBase" id="RU363015"/>
    </source>
</evidence>
<name>A0ABU9Z3Q7_9RHOO</name>
<dbReference type="SUPFAM" id="SSF102405">
    <property type="entry name" value="MCP/YpsA-like"/>
    <property type="match status" value="1"/>
</dbReference>